<comment type="subcellular location">
    <subcellularLocation>
        <location evidence="2">Membrane</location>
    </subcellularLocation>
</comment>
<dbReference type="InterPro" id="IPR002401">
    <property type="entry name" value="Cyt_P450_E_grp-I"/>
</dbReference>
<dbReference type="AlphaFoldDB" id="A0AAD7MX04"/>
<keyword evidence="15" id="KW-0732">Signal</keyword>
<comment type="similarity">
    <text evidence="4">Belongs to the cytochrome P450 family.</text>
</comment>
<evidence type="ECO:0000256" key="10">
    <source>
        <dbReference type="ARBA" id="ARBA00023004"/>
    </source>
</evidence>
<feature type="compositionally biased region" description="Basic and acidic residues" evidence="14">
    <location>
        <begin position="274"/>
        <end position="287"/>
    </location>
</feature>
<dbReference type="Gene3D" id="1.10.630.10">
    <property type="entry name" value="Cytochrome P450"/>
    <property type="match status" value="1"/>
</dbReference>
<evidence type="ECO:0000256" key="14">
    <source>
        <dbReference type="SAM" id="MobiDB-lite"/>
    </source>
</evidence>
<evidence type="ECO:0000256" key="5">
    <source>
        <dbReference type="ARBA" id="ARBA00022617"/>
    </source>
</evidence>
<comment type="caution">
    <text evidence="16">The sequence shown here is derived from an EMBL/GenBank/DDBJ whole genome shotgun (WGS) entry which is preliminary data.</text>
</comment>
<sequence>MIIPLLLAVPAGWLLLRIARSGRERDDVQHLPGPPSTISSWIWGHELLVFQHAATQMYSIWARSFGGLFKIRGALFHPDIIVATDHAAVQHIFAKSDIYVKSPAFRPPIKNLLGEGLVWAEGEDWHRQRKILSPAFSPDAVKGMMSVVYECAERLETRLTNLVLLDSTPARDGTSLNILSYLSGCTLDIVGSVALSHSFSAQSARPNDTHSDAAQIHASWTSHVNTGLKPLAFLAPLVVRAFPAVANAPLPLMQTQGAIKTIVRRIGQQILDREQSAFDGKREKTPGDSDSETPANHTGRAKDIISVLLRSRRLGNSDGAETISDEHILDNISTFIMVGHETIAGSLGFALWELARQPAIQDRLRAEVLSHGRDLSYDDIQKLEFLDAVVKEGLRLHPASPQTERLALEDDLIPLSDPIPGIGQSFRVKKGQVIHIPFTAMHTNPQVWGPTAAVFDPTRWLQARDPATLPHGWSGLLTFCDGPRNCLGWRLAVLEFKIILATLVRSIVFSDTGVHIDQKISPTLQPVVNGKGGALPLRLKLV</sequence>
<name>A0AAD7MX04_9AGAR</name>
<proteinExistence type="inferred from homology"/>
<keyword evidence="12" id="KW-0472">Membrane</keyword>
<dbReference type="PRINTS" id="PR00385">
    <property type="entry name" value="P450"/>
</dbReference>
<evidence type="ECO:0000313" key="16">
    <source>
        <dbReference type="EMBL" id="KAJ7735800.1"/>
    </source>
</evidence>
<dbReference type="GO" id="GO:0020037">
    <property type="term" value="F:heme binding"/>
    <property type="evidence" value="ECO:0007669"/>
    <property type="project" value="InterPro"/>
</dbReference>
<keyword evidence="17" id="KW-1185">Reference proteome</keyword>
<feature type="signal peptide" evidence="15">
    <location>
        <begin position="1"/>
        <end position="21"/>
    </location>
</feature>
<evidence type="ECO:0000313" key="17">
    <source>
        <dbReference type="Proteomes" id="UP001215598"/>
    </source>
</evidence>
<evidence type="ECO:0000256" key="6">
    <source>
        <dbReference type="ARBA" id="ARBA00022692"/>
    </source>
</evidence>
<dbReference type="GO" id="GO:0005506">
    <property type="term" value="F:iron ion binding"/>
    <property type="evidence" value="ECO:0007669"/>
    <property type="project" value="InterPro"/>
</dbReference>
<keyword evidence="9" id="KW-0560">Oxidoreductase</keyword>
<gene>
    <name evidence="16" type="ORF">B0H16DRAFT_1575404</name>
</gene>
<evidence type="ECO:0000256" key="12">
    <source>
        <dbReference type="ARBA" id="ARBA00023136"/>
    </source>
</evidence>
<organism evidence="16 17">
    <name type="scientific">Mycena metata</name>
    <dbReference type="NCBI Taxonomy" id="1033252"/>
    <lineage>
        <taxon>Eukaryota</taxon>
        <taxon>Fungi</taxon>
        <taxon>Dikarya</taxon>
        <taxon>Basidiomycota</taxon>
        <taxon>Agaricomycotina</taxon>
        <taxon>Agaricomycetes</taxon>
        <taxon>Agaricomycetidae</taxon>
        <taxon>Agaricales</taxon>
        <taxon>Marasmiineae</taxon>
        <taxon>Mycenaceae</taxon>
        <taxon>Mycena</taxon>
    </lineage>
</organism>
<accession>A0AAD7MX04</accession>
<feature type="region of interest" description="Disordered" evidence="14">
    <location>
        <begin position="274"/>
        <end position="297"/>
    </location>
</feature>
<keyword evidence="10 13" id="KW-0408">Iron</keyword>
<dbReference type="GO" id="GO:0016020">
    <property type="term" value="C:membrane"/>
    <property type="evidence" value="ECO:0007669"/>
    <property type="project" value="UniProtKB-SubCell"/>
</dbReference>
<dbReference type="GO" id="GO:0004497">
    <property type="term" value="F:monooxygenase activity"/>
    <property type="evidence" value="ECO:0007669"/>
    <property type="project" value="UniProtKB-KW"/>
</dbReference>
<evidence type="ECO:0000256" key="3">
    <source>
        <dbReference type="ARBA" id="ARBA00004721"/>
    </source>
</evidence>
<keyword evidence="11" id="KW-0503">Monooxygenase</keyword>
<feature type="binding site" description="axial binding residue" evidence="13">
    <location>
        <position position="486"/>
    </location>
    <ligand>
        <name>heme</name>
        <dbReference type="ChEBI" id="CHEBI:30413"/>
    </ligand>
    <ligandPart>
        <name>Fe</name>
        <dbReference type="ChEBI" id="CHEBI:18248"/>
    </ligandPart>
</feature>
<evidence type="ECO:0000256" key="1">
    <source>
        <dbReference type="ARBA" id="ARBA00001971"/>
    </source>
</evidence>
<evidence type="ECO:0000256" key="4">
    <source>
        <dbReference type="ARBA" id="ARBA00010617"/>
    </source>
</evidence>
<comment type="cofactor">
    <cofactor evidence="1 13">
        <name>heme</name>
        <dbReference type="ChEBI" id="CHEBI:30413"/>
    </cofactor>
</comment>
<dbReference type="Pfam" id="PF00067">
    <property type="entry name" value="p450"/>
    <property type="match status" value="1"/>
</dbReference>
<evidence type="ECO:0000256" key="11">
    <source>
        <dbReference type="ARBA" id="ARBA00023033"/>
    </source>
</evidence>
<keyword evidence="8" id="KW-1133">Transmembrane helix</keyword>
<keyword evidence="5 13" id="KW-0349">Heme</keyword>
<evidence type="ECO:0000256" key="8">
    <source>
        <dbReference type="ARBA" id="ARBA00022989"/>
    </source>
</evidence>
<evidence type="ECO:0000256" key="7">
    <source>
        <dbReference type="ARBA" id="ARBA00022723"/>
    </source>
</evidence>
<dbReference type="SUPFAM" id="SSF48264">
    <property type="entry name" value="Cytochrome P450"/>
    <property type="match status" value="1"/>
</dbReference>
<dbReference type="PANTHER" id="PTHR24305:SF166">
    <property type="entry name" value="CYTOCHROME P450 12A4, MITOCHONDRIAL-RELATED"/>
    <property type="match status" value="1"/>
</dbReference>
<dbReference type="InterPro" id="IPR050121">
    <property type="entry name" value="Cytochrome_P450_monoxygenase"/>
</dbReference>
<dbReference type="EMBL" id="JARKIB010000125">
    <property type="protein sequence ID" value="KAJ7735800.1"/>
    <property type="molecule type" value="Genomic_DNA"/>
</dbReference>
<dbReference type="PANTHER" id="PTHR24305">
    <property type="entry name" value="CYTOCHROME P450"/>
    <property type="match status" value="1"/>
</dbReference>
<feature type="chain" id="PRO_5041919117" evidence="15">
    <location>
        <begin position="22"/>
        <end position="542"/>
    </location>
</feature>
<comment type="pathway">
    <text evidence="3">Secondary metabolite biosynthesis; terpenoid biosynthesis.</text>
</comment>
<keyword evidence="6" id="KW-0812">Transmembrane</keyword>
<evidence type="ECO:0000256" key="15">
    <source>
        <dbReference type="SAM" id="SignalP"/>
    </source>
</evidence>
<protein>
    <submittedName>
        <fullName evidence="16">Cytochrome P450</fullName>
    </submittedName>
</protein>
<evidence type="ECO:0000256" key="2">
    <source>
        <dbReference type="ARBA" id="ARBA00004370"/>
    </source>
</evidence>
<dbReference type="PRINTS" id="PR00463">
    <property type="entry name" value="EP450I"/>
</dbReference>
<dbReference type="InterPro" id="IPR001128">
    <property type="entry name" value="Cyt_P450"/>
</dbReference>
<evidence type="ECO:0000256" key="9">
    <source>
        <dbReference type="ARBA" id="ARBA00023002"/>
    </source>
</evidence>
<dbReference type="Proteomes" id="UP001215598">
    <property type="component" value="Unassembled WGS sequence"/>
</dbReference>
<evidence type="ECO:0000256" key="13">
    <source>
        <dbReference type="PIRSR" id="PIRSR602401-1"/>
    </source>
</evidence>
<reference evidence="16" key="1">
    <citation type="submission" date="2023-03" db="EMBL/GenBank/DDBJ databases">
        <title>Massive genome expansion in bonnet fungi (Mycena s.s.) driven by repeated elements and novel gene families across ecological guilds.</title>
        <authorList>
            <consortium name="Lawrence Berkeley National Laboratory"/>
            <person name="Harder C.B."/>
            <person name="Miyauchi S."/>
            <person name="Viragh M."/>
            <person name="Kuo A."/>
            <person name="Thoen E."/>
            <person name="Andreopoulos B."/>
            <person name="Lu D."/>
            <person name="Skrede I."/>
            <person name="Drula E."/>
            <person name="Henrissat B."/>
            <person name="Morin E."/>
            <person name="Kohler A."/>
            <person name="Barry K."/>
            <person name="LaButti K."/>
            <person name="Morin E."/>
            <person name="Salamov A."/>
            <person name="Lipzen A."/>
            <person name="Mereny Z."/>
            <person name="Hegedus B."/>
            <person name="Baldrian P."/>
            <person name="Stursova M."/>
            <person name="Weitz H."/>
            <person name="Taylor A."/>
            <person name="Grigoriev I.V."/>
            <person name="Nagy L.G."/>
            <person name="Martin F."/>
            <person name="Kauserud H."/>
        </authorList>
    </citation>
    <scope>NUCLEOTIDE SEQUENCE</scope>
    <source>
        <strain evidence="16">CBHHK182m</strain>
    </source>
</reference>
<dbReference type="InterPro" id="IPR036396">
    <property type="entry name" value="Cyt_P450_sf"/>
</dbReference>
<keyword evidence="7 13" id="KW-0479">Metal-binding</keyword>
<dbReference type="GO" id="GO:0016705">
    <property type="term" value="F:oxidoreductase activity, acting on paired donors, with incorporation or reduction of molecular oxygen"/>
    <property type="evidence" value="ECO:0007669"/>
    <property type="project" value="InterPro"/>
</dbReference>